<dbReference type="InterPro" id="IPR011042">
    <property type="entry name" value="6-blade_b-propeller_TolB-like"/>
</dbReference>
<dbReference type="Proteomes" id="UP000319941">
    <property type="component" value="Unassembled WGS sequence"/>
</dbReference>
<dbReference type="InterPro" id="IPR005511">
    <property type="entry name" value="SMP-30"/>
</dbReference>
<dbReference type="AlphaFoldDB" id="A0A558HKJ2"/>
<feature type="binding site" evidence="3">
    <location>
        <position position="108"/>
    </location>
    <ligand>
        <name>substrate</name>
    </ligand>
</feature>
<feature type="active site" description="Proton donor/acceptor" evidence="2">
    <location>
        <position position="209"/>
    </location>
</feature>
<gene>
    <name evidence="5" type="ORF">FQP86_11045</name>
</gene>
<comment type="caution">
    <text evidence="5">The sequence shown here is derived from an EMBL/GenBank/DDBJ whole genome shotgun (WGS) entry which is preliminary data.</text>
</comment>
<feature type="binding site" evidence="3">
    <location>
        <position position="153"/>
    </location>
    <ligand>
        <name>a divalent metal cation</name>
        <dbReference type="ChEBI" id="CHEBI:60240"/>
    </ligand>
</feature>
<evidence type="ECO:0000256" key="2">
    <source>
        <dbReference type="PIRSR" id="PIRSR605511-1"/>
    </source>
</evidence>
<feature type="binding site" evidence="3">
    <location>
        <position position="106"/>
    </location>
    <ligand>
        <name>substrate</name>
    </ligand>
</feature>
<evidence type="ECO:0000313" key="5">
    <source>
        <dbReference type="EMBL" id="TVU69637.1"/>
    </source>
</evidence>
<keyword evidence="6" id="KW-1185">Reference proteome</keyword>
<dbReference type="SUPFAM" id="SSF63829">
    <property type="entry name" value="Calcium-dependent phosphotriesterase"/>
    <property type="match status" value="1"/>
</dbReference>
<feature type="binding site" evidence="3">
    <location>
        <position position="22"/>
    </location>
    <ligand>
        <name>a divalent metal cation</name>
        <dbReference type="ChEBI" id="CHEBI:60240"/>
    </ligand>
</feature>
<dbReference type="GO" id="GO:0004341">
    <property type="term" value="F:gluconolactonase activity"/>
    <property type="evidence" value="ECO:0007669"/>
    <property type="project" value="TreeGrafter"/>
</dbReference>
<feature type="binding site" evidence="3">
    <location>
        <position position="209"/>
    </location>
    <ligand>
        <name>a divalent metal cation</name>
        <dbReference type="ChEBI" id="CHEBI:60240"/>
    </ligand>
</feature>
<evidence type="ECO:0000313" key="6">
    <source>
        <dbReference type="Proteomes" id="UP000319941"/>
    </source>
</evidence>
<protein>
    <submittedName>
        <fullName evidence="5">SMP-30/gluconolactonase/LRE family protein</fullName>
    </submittedName>
</protein>
<dbReference type="Gene3D" id="2.120.10.30">
    <property type="entry name" value="TolB, C-terminal domain"/>
    <property type="match status" value="1"/>
</dbReference>
<sequence>MTQSPSLSEATSCVASHCELGEGPGWNANTNEVRWMNILASELHHAAADGSRHRITALARKTSYAALTTEGDYLLVAEHQLSRFDPTTGELADFLPFETNHSPATRSNDARVDTHGSLWLSSMGLNAEAGAGSLYRLHRGQLTRLMSGLSIPNALCFSPDGRYAYFSDTTTGQVMRWMLDADGWPLSAAGRYEAPEVWADLRESGGNPDGAIIDSEGHMWIALWGAGRVARLDHEGREVAHVTLPVSQPSCPLLGGESLDILYITTAYEGMPLSTSQAESTQNGNLFACDLSAAGIKGLAEPLLILG</sequence>
<evidence type="ECO:0000256" key="1">
    <source>
        <dbReference type="ARBA" id="ARBA00008853"/>
    </source>
</evidence>
<evidence type="ECO:0000259" key="4">
    <source>
        <dbReference type="Pfam" id="PF08450"/>
    </source>
</evidence>
<comment type="cofactor">
    <cofactor evidence="3">
        <name>Zn(2+)</name>
        <dbReference type="ChEBI" id="CHEBI:29105"/>
    </cofactor>
    <text evidence="3">Binds 1 divalent metal cation per subunit.</text>
</comment>
<dbReference type="EMBL" id="VNFH01000007">
    <property type="protein sequence ID" value="TVU69637.1"/>
    <property type="molecule type" value="Genomic_DNA"/>
</dbReference>
<proteinExistence type="inferred from homology"/>
<feature type="domain" description="SMP-30/Gluconolactonase/LRE-like region" evidence="4">
    <location>
        <begin position="20"/>
        <end position="267"/>
    </location>
</feature>
<name>A0A558HKJ2_9GAMM</name>
<keyword evidence="3" id="KW-0862">Zinc</keyword>
<dbReference type="STRING" id="553385.GCA_000591415_03112"/>
<keyword evidence="3" id="KW-0479">Metal-binding</keyword>
<dbReference type="PANTHER" id="PTHR10907:SF47">
    <property type="entry name" value="REGUCALCIN"/>
    <property type="match status" value="1"/>
</dbReference>
<dbReference type="Pfam" id="PF08450">
    <property type="entry name" value="SGL"/>
    <property type="match status" value="1"/>
</dbReference>
<dbReference type="PRINTS" id="PR01790">
    <property type="entry name" value="SMP30FAMILY"/>
</dbReference>
<dbReference type="GO" id="GO:0005509">
    <property type="term" value="F:calcium ion binding"/>
    <property type="evidence" value="ECO:0007669"/>
    <property type="project" value="TreeGrafter"/>
</dbReference>
<dbReference type="InterPro" id="IPR013658">
    <property type="entry name" value="SGL"/>
</dbReference>
<dbReference type="OrthoDB" id="9775406at2"/>
<accession>A0A558HKJ2</accession>
<comment type="similarity">
    <text evidence="1">Belongs to the SMP-30/CGR1 family.</text>
</comment>
<dbReference type="GO" id="GO:0019853">
    <property type="term" value="P:L-ascorbic acid biosynthetic process"/>
    <property type="evidence" value="ECO:0007669"/>
    <property type="project" value="TreeGrafter"/>
</dbReference>
<evidence type="ECO:0000256" key="3">
    <source>
        <dbReference type="PIRSR" id="PIRSR605511-2"/>
    </source>
</evidence>
<organism evidence="5 6">
    <name type="scientific">Cobetia crustatorum</name>
    <dbReference type="NCBI Taxonomy" id="553385"/>
    <lineage>
        <taxon>Bacteria</taxon>
        <taxon>Pseudomonadati</taxon>
        <taxon>Pseudomonadota</taxon>
        <taxon>Gammaproteobacteria</taxon>
        <taxon>Oceanospirillales</taxon>
        <taxon>Halomonadaceae</taxon>
        <taxon>Cobetia</taxon>
    </lineage>
</organism>
<reference evidence="5 6" key="1">
    <citation type="submission" date="2019-07" db="EMBL/GenBank/DDBJ databases">
        <title>Diversity of Bacteria from Kongsfjorden, Arctic.</title>
        <authorList>
            <person name="Yu Y."/>
        </authorList>
    </citation>
    <scope>NUCLEOTIDE SEQUENCE [LARGE SCALE GENOMIC DNA]</scope>
    <source>
        <strain evidence="5 6">SM1923</strain>
    </source>
</reference>
<dbReference type="PANTHER" id="PTHR10907">
    <property type="entry name" value="REGUCALCIN"/>
    <property type="match status" value="1"/>
</dbReference>
<dbReference type="RefSeq" id="WP_024952931.1">
    <property type="nucleotide sequence ID" value="NZ_CAWOWR010000127.1"/>
</dbReference>